<evidence type="ECO:0000256" key="8">
    <source>
        <dbReference type="ARBA" id="ARBA00023034"/>
    </source>
</evidence>
<evidence type="ECO:0000256" key="3">
    <source>
        <dbReference type="ARBA" id="ARBA00022676"/>
    </source>
</evidence>
<dbReference type="EMBL" id="JAZGQO010000014">
    <property type="protein sequence ID" value="KAK6170313.1"/>
    <property type="molecule type" value="Genomic_DNA"/>
</dbReference>
<gene>
    <name evidence="12" type="ORF">SNE40_018731</name>
</gene>
<dbReference type="GO" id="GO:0000139">
    <property type="term" value="C:Golgi membrane"/>
    <property type="evidence" value="ECO:0007669"/>
    <property type="project" value="UniProtKB-SubCell"/>
</dbReference>
<keyword evidence="6" id="KW-0735">Signal-anchor</keyword>
<evidence type="ECO:0000256" key="6">
    <source>
        <dbReference type="ARBA" id="ARBA00022968"/>
    </source>
</evidence>
<keyword evidence="9" id="KW-0472">Membrane</keyword>
<dbReference type="Gene3D" id="3.90.550.50">
    <property type="match status" value="1"/>
</dbReference>
<evidence type="ECO:0000313" key="13">
    <source>
        <dbReference type="Proteomes" id="UP001347796"/>
    </source>
</evidence>
<keyword evidence="5" id="KW-0812">Transmembrane</keyword>
<accession>A0AAN8J7Z9</accession>
<comment type="subcellular location">
    <subcellularLocation>
        <location evidence="1 10">Golgi apparatus membrane</location>
        <topology evidence="1 10">Single-pass type II membrane protein</topology>
    </subcellularLocation>
</comment>
<comment type="similarity">
    <text evidence="2 10">Belongs to the glycosyltransferase 31 family.</text>
</comment>
<keyword evidence="3 10" id="KW-0328">Glycosyltransferase</keyword>
<protein>
    <recommendedName>
        <fullName evidence="10">Hexosyltransferase</fullName>
        <ecNumber evidence="10">2.4.1.-</ecNumber>
    </recommendedName>
</protein>
<feature type="compositionally biased region" description="Polar residues" evidence="11">
    <location>
        <begin position="112"/>
        <end position="134"/>
    </location>
</feature>
<dbReference type="PANTHER" id="PTHR11214">
    <property type="entry name" value="BETA-1,3-N-ACETYLGLUCOSAMINYLTRANSFERASE"/>
    <property type="match status" value="1"/>
</dbReference>
<proteinExistence type="inferred from homology"/>
<organism evidence="12 13">
    <name type="scientific">Patella caerulea</name>
    <name type="common">Rayed Mediterranean limpet</name>
    <dbReference type="NCBI Taxonomy" id="87958"/>
    <lineage>
        <taxon>Eukaryota</taxon>
        <taxon>Metazoa</taxon>
        <taxon>Spiralia</taxon>
        <taxon>Lophotrochozoa</taxon>
        <taxon>Mollusca</taxon>
        <taxon>Gastropoda</taxon>
        <taxon>Patellogastropoda</taxon>
        <taxon>Patelloidea</taxon>
        <taxon>Patellidae</taxon>
        <taxon>Patella</taxon>
    </lineage>
</organism>
<dbReference type="PANTHER" id="PTHR11214:SF314">
    <property type="entry name" value="HEXOSYLTRANSFERASE"/>
    <property type="match status" value="1"/>
</dbReference>
<evidence type="ECO:0000313" key="12">
    <source>
        <dbReference type="EMBL" id="KAK6170313.1"/>
    </source>
</evidence>
<evidence type="ECO:0000256" key="2">
    <source>
        <dbReference type="ARBA" id="ARBA00008661"/>
    </source>
</evidence>
<dbReference type="AlphaFoldDB" id="A0AAN8J7Z9"/>
<feature type="region of interest" description="Disordered" evidence="11">
    <location>
        <begin position="111"/>
        <end position="134"/>
    </location>
</feature>
<dbReference type="Pfam" id="PF01762">
    <property type="entry name" value="Galactosyl_T"/>
    <property type="match status" value="1"/>
</dbReference>
<name>A0AAN8J7Z9_PATCE</name>
<evidence type="ECO:0000256" key="7">
    <source>
        <dbReference type="ARBA" id="ARBA00022989"/>
    </source>
</evidence>
<dbReference type="GO" id="GO:0006493">
    <property type="term" value="P:protein O-linked glycosylation"/>
    <property type="evidence" value="ECO:0007669"/>
    <property type="project" value="TreeGrafter"/>
</dbReference>
<evidence type="ECO:0000256" key="9">
    <source>
        <dbReference type="ARBA" id="ARBA00023136"/>
    </source>
</evidence>
<evidence type="ECO:0000256" key="11">
    <source>
        <dbReference type="SAM" id="MobiDB-lite"/>
    </source>
</evidence>
<keyword evidence="13" id="KW-1185">Reference proteome</keyword>
<evidence type="ECO:0000256" key="10">
    <source>
        <dbReference type="RuleBase" id="RU363063"/>
    </source>
</evidence>
<comment type="caution">
    <text evidence="12">The sequence shown here is derived from an EMBL/GenBank/DDBJ whole genome shotgun (WGS) entry which is preliminary data.</text>
</comment>
<evidence type="ECO:0000256" key="5">
    <source>
        <dbReference type="ARBA" id="ARBA00022692"/>
    </source>
</evidence>
<dbReference type="GO" id="GO:0016758">
    <property type="term" value="F:hexosyltransferase activity"/>
    <property type="evidence" value="ECO:0007669"/>
    <property type="project" value="InterPro"/>
</dbReference>
<dbReference type="Proteomes" id="UP001347796">
    <property type="component" value="Unassembled WGS sequence"/>
</dbReference>
<evidence type="ECO:0000256" key="1">
    <source>
        <dbReference type="ARBA" id="ARBA00004323"/>
    </source>
</evidence>
<reference evidence="12 13" key="1">
    <citation type="submission" date="2024-01" db="EMBL/GenBank/DDBJ databases">
        <title>The genome of the rayed Mediterranean limpet Patella caerulea (Linnaeus, 1758).</title>
        <authorList>
            <person name="Anh-Thu Weber A."/>
            <person name="Halstead-Nussloch G."/>
        </authorList>
    </citation>
    <scope>NUCLEOTIDE SEQUENCE [LARGE SCALE GENOMIC DNA]</scope>
    <source>
        <strain evidence="12">AATW-2023a</strain>
        <tissue evidence="12">Whole specimen</tissue>
    </source>
</reference>
<sequence>MMKMRCAFVKPPCLKYVKYGIYILSIYVLWIQINSNYLQYKLNSAHKEGNGILIERILPKQMHRPDTQLKNQIRRNQGTKSRHTQEMIPETNDPVRLNPEIIPVTSDRETIPETSDTVGHNSETITETSDTVGHNSAKIRETDDLGRHIPETIQETGDLEGHKLKIISDINDSLGHKQEIVSILNVSDSIRNNPDIVSDISDRIRHKPKIIPDNPLRPNPIFNGHYILNDVNICSSPTPANVIVVVHTAPDYFTRRRNIRETYGARKLFLPAEVRVIFLLGRVEDQNLQDRIFYEHSKYGDTIQGDFKDAYHNLTYKAVMGLHWVSHFCSDVKYVIKTDDDAVFDMWRFLKEVYTKKLFISKTIYGITRFKDPILRWGKWKVPSSRFTGFTHYPFQFCIGFVLIISGDIISDLYRASFKVPFFWLDDVYLTGMLRSAAGGIEIIKHGGNLLLTPNTGGLRCLQSFPEQCPYLALGSRNSSTYMELWDLIKKRNGK</sequence>
<keyword evidence="7" id="KW-1133">Transmembrane helix</keyword>
<dbReference type="EC" id="2.4.1.-" evidence="10"/>
<keyword evidence="4" id="KW-0808">Transferase</keyword>
<evidence type="ECO:0000256" key="4">
    <source>
        <dbReference type="ARBA" id="ARBA00022679"/>
    </source>
</evidence>
<keyword evidence="8 10" id="KW-0333">Golgi apparatus</keyword>
<dbReference type="InterPro" id="IPR002659">
    <property type="entry name" value="Glyco_trans_31"/>
</dbReference>